<organism evidence="2">
    <name type="scientific">Boseongicola sp. SB0664_bin_43</name>
    <dbReference type="NCBI Taxonomy" id="2604844"/>
    <lineage>
        <taxon>Bacteria</taxon>
        <taxon>Pseudomonadati</taxon>
        <taxon>Pseudomonadota</taxon>
        <taxon>Alphaproteobacteria</taxon>
        <taxon>Rhodobacterales</taxon>
        <taxon>Paracoccaceae</taxon>
        <taxon>Boseongicola</taxon>
    </lineage>
</organism>
<dbReference type="EMBL" id="VXRY01000519">
    <property type="protein sequence ID" value="MXY34901.1"/>
    <property type="molecule type" value="Genomic_DNA"/>
</dbReference>
<feature type="region of interest" description="Disordered" evidence="1">
    <location>
        <begin position="1"/>
        <end position="30"/>
    </location>
</feature>
<evidence type="ECO:0000256" key="1">
    <source>
        <dbReference type="SAM" id="MobiDB-lite"/>
    </source>
</evidence>
<protein>
    <submittedName>
        <fullName evidence="2">Uncharacterized protein</fullName>
    </submittedName>
</protein>
<gene>
    <name evidence="2" type="ORF">F4Y60_12615</name>
</gene>
<accession>A0A6B0Y287</accession>
<name>A0A6B0Y287_9RHOB</name>
<dbReference type="AlphaFoldDB" id="A0A6B0Y287"/>
<comment type="caution">
    <text evidence="2">The sequence shown here is derived from an EMBL/GenBank/DDBJ whole genome shotgun (WGS) entry which is preliminary data.</text>
</comment>
<reference evidence="2" key="1">
    <citation type="submission" date="2019-09" db="EMBL/GenBank/DDBJ databases">
        <title>Characterisation of the sponge microbiome using genome-centric metagenomics.</title>
        <authorList>
            <person name="Engelberts J.P."/>
            <person name="Robbins S.J."/>
            <person name="De Goeij J.M."/>
            <person name="Aranda M."/>
            <person name="Bell S.C."/>
            <person name="Webster N.S."/>
        </authorList>
    </citation>
    <scope>NUCLEOTIDE SEQUENCE</scope>
    <source>
        <strain evidence="2">SB0664_bin_43</strain>
    </source>
</reference>
<evidence type="ECO:0000313" key="2">
    <source>
        <dbReference type="EMBL" id="MXY34901.1"/>
    </source>
</evidence>
<sequence>MQKCDSQHANALSATGFMDGHGPENDEPDYIAETGASLGFFRNERNIYACRPKEAQVAVIRAWHEAEHAIVNQRDDPTWISSFPRVAKSLPRNVTAPRPEGRGFLLQAAAGNVPV</sequence>
<proteinExistence type="predicted"/>